<dbReference type="SUPFAM" id="SSF103506">
    <property type="entry name" value="Mitochondrial carrier"/>
    <property type="match status" value="1"/>
</dbReference>
<keyword evidence="6" id="KW-1133">Transmembrane helix</keyword>
<dbReference type="STRING" id="1392247.A0A3N4KF80"/>
<dbReference type="EMBL" id="ML119154">
    <property type="protein sequence ID" value="RPB09216.1"/>
    <property type="molecule type" value="Genomic_DNA"/>
</dbReference>
<keyword evidence="7" id="KW-0472">Membrane</keyword>
<evidence type="ECO:0000256" key="2">
    <source>
        <dbReference type="ARBA" id="ARBA00004325"/>
    </source>
</evidence>
<accession>A0A3N4KF80</accession>
<dbReference type="PANTHER" id="PTHR24089">
    <property type="entry name" value="SOLUTE CARRIER FAMILY 25"/>
    <property type="match status" value="1"/>
</dbReference>
<protein>
    <submittedName>
        <fullName evidence="9">Mitochondrial carrier</fullName>
    </submittedName>
</protein>
<dbReference type="OrthoDB" id="77989at2759"/>
<evidence type="ECO:0000256" key="6">
    <source>
        <dbReference type="ARBA" id="ARBA00022989"/>
    </source>
</evidence>
<evidence type="ECO:0000256" key="8">
    <source>
        <dbReference type="SAM" id="MobiDB-lite"/>
    </source>
</evidence>
<feature type="region of interest" description="Disordered" evidence="8">
    <location>
        <begin position="102"/>
        <end position="187"/>
    </location>
</feature>
<dbReference type="Proteomes" id="UP000277580">
    <property type="component" value="Unassembled WGS sequence"/>
</dbReference>
<reference evidence="9 10" key="1">
    <citation type="journal article" date="2018" name="Nat. Ecol. Evol.">
        <title>Pezizomycetes genomes reveal the molecular basis of ectomycorrhizal truffle lifestyle.</title>
        <authorList>
            <person name="Murat C."/>
            <person name="Payen T."/>
            <person name="Noel B."/>
            <person name="Kuo A."/>
            <person name="Morin E."/>
            <person name="Chen J."/>
            <person name="Kohler A."/>
            <person name="Krizsan K."/>
            <person name="Balestrini R."/>
            <person name="Da Silva C."/>
            <person name="Montanini B."/>
            <person name="Hainaut M."/>
            <person name="Levati E."/>
            <person name="Barry K.W."/>
            <person name="Belfiori B."/>
            <person name="Cichocki N."/>
            <person name="Clum A."/>
            <person name="Dockter R.B."/>
            <person name="Fauchery L."/>
            <person name="Guy J."/>
            <person name="Iotti M."/>
            <person name="Le Tacon F."/>
            <person name="Lindquist E.A."/>
            <person name="Lipzen A."/>
            <person name="Malagnac F."/>
            <person name="Mello A."/>
            <person name="Molinier V."/>
            <person name="Miyauchi S."/>
            <person name="Poulain J."/>
            <person name="Riccioni C."/>
            <person name="Rubini A."/>
            <person name="Sitrit Y."/>
            <person name="Splivallo R."/>
            <person name="Traeger S."/>
            <person name="Wang M."/>
            <person name="Zifcakova L."/>
            <person name="Wipf D."/>
            <person name="Zambonelli A."/>
            <person name="Paolocci F."/>
            <person name="Nowrousian M."/>
            <person name="Ottonello S."/>
            <person name="Baldrian P."/>
            <person name="Spatafora J.W."/>
            <person name="Henrissat B."/>
            <person name="Nagy L.G."/>
            <person name="Aury J.M."/>
            <person name="Wincker P."/>
            <person name="Grigoriev I.V."/>
            <person name="Bonfante P."/>
            <person name="Martin F.M."/>
        </authorList>
    </citation>
    <scope>NUCLEOTIDE SEQUENCE [LARGE SCALE GENOMIC DNA]</scope>
    <source>
        <strain evidence="9 10">CCBAS932</strain>
    </source>
</reference>
<evidence type="ECO:0000256" key="4">
    <source>
        <dbReference type="ARBA" id="ARBA00022737"/>
    </source>
</evidence>
<keyword evidence="10" id="KW-1185">Reference proteome</keyword>
<feature type="compositionally biased region" description="Pro residues" evidence="8">
    <location>
        <begin position="11"/>
        <end position="30"/>
    </location>
</feature>
<feature type="compositionally biased region" description="Low complexity" evidence="8">
    <location>
        <begin position="1"/>
        <end position="10"/>
    </location>
</feature>
<comment type="subcellular location">
    <subcellularLocation>
        <location evidence="1">Membrane</location>
        <topology evidence="1">Multi-pass membrane protein</topology>
    </subcellularLocation>
    <subcellularLocation>
        <location evidence="2">Mitochondrion membrane</location>
    </subcellularLocation>
</comment>
<feature type="compositionally biased region" description="Acidic residues" evidence="8">
    <location>
        <begin position="123"/>
        <end position="139"/>
    </location>
</feature>
<organism evidence="9 10">
    <name type="scientific">Morchella conica CCBAS932</name>
    <dbReference type="NCBI Taxonomy" id="1392247"/>
    <lineage>
        <taxon>Eukaryota</taxon>
        <taxon>Fungi</taxon>
        <taxon>Dikarya</taxon>
        <taxon>Ascomycota</taxon>
        <taxon>Pezizomycotina</taxon>
        <taxon>Pezizomycetes</taxon>
        <taxon>Pezizales</taxon>
        <taxon>Morchellaceae</taxon>
        <taxon>Morchella</taxon>
    </lineage>
</organism>
<keyword evidence="5" id="KW-0496">Mitochondrion</keyword>
<dbReference type="Gene3D" id="1.50.40.10">
    <property type="entry name" value="Mitochondrial carrier domain"/>
    <property type="match status" value="1"/>
</dbReference>
<dbReference type="InterPro" id="IPR023395">
    <property type="entry name" value="MCP_dom_sf"/>
</dbReference>
<gene>
    <name evidence="9" type="ORF">P167DRAFT_538683</name>
</gene>
<feature type="region of interest" description="Disordered" evidence="8">
    <location>
        <begin position="1"/>
        <end position="34"/>
    </location>
</feature>
<feature type="compositionally biased region" description="Basic residues" evidence="8">
    <location>
        <begin position="155"/>
        <end position="165"/>
    </location>
</feature>
<evidence type="ECO:0000256" key="7">
    <source>
        <dbReference type="ARBA" id="ARBA00023136"/>
    </source>
</evidence>
<dbReference type="Pfam" id="PF00153">
    <property type="entry name" value="Mito_carr"/>
    <property type="match status" value="1"/>
</dbReference>
<feature type="compositionally biased region" description="Basic and acidic residues" evidence="8">
    <location>
        <begin position="111"/>
        <end position="122"/>
    </location>
</feature>
<proteinExistence type="predicted"/>
<evidence type="ECO:0000256" key="5">
    <source>
        <dbReference type="ARBA" id="ARBA00022792"/>
    </source>
</evidence>
<evidence type="ECO:0000256" key="3">
    <source>
        <dbReference type="ARBA" id="ARBA00022692"/>
    </source>
</evidence>
<name>A0A3N4KF80_9PEZI</name>
<dbReference type="AlphaFoldDB" id="A0A3N4KF80"/>
<keyword evidence="4" id="KW-0677">Repeat</keyword>
<evidence type="ECO:0000313" key="9">
    <source>
        <dbReference type="EMBL" id="RPB09216.1"/>
    </source>
</evidence>
<evidence type="ECO:0000313" key="10">
    <source>
        <dbReference type="Proteomes" id="UP000277580"/>
    </source>
</evidence>
<keyword evidence="5" id="KW-0999">Mitochondrion inner membrane</keyword>
<keyword evidence="3" id="KW-0812">Transmembrane</keyword>
<sequence length="446" mass="48603">MSGPNPLRPYYIPPPPVGFDTSPLPPPSLPPSVHNASSSFNLLTDLQDYTDYLDSPSPNEVLKNFFTQAAAQYGLNLVAQPFENSKMLLQCRVVPRRECGVVGAKGKGRKKESTWRKGRAYDSADEDNGSDDDDADSTDSEPNYFASDDITPTPKKLRRSPSRGRKMTDRAGYVVETTTDPDTAHPWQIELPHPDSSISDMLKALWAKEGAWGIWKGQNSSFLYGILERTIESWAGSFLSAVLSLPDPGLTEIADSAYPLASLGVAVAAAAISAVVLAPLDIVRTRLVITPSTEQPRNILPCLRLLPSYFIPPSLILPATLHATIPSFISLGTPYFLRTRFGCDPILTPTLFSILTFFSSTAELAVRLPLETVLRRGQVAAVKPQRTIVPLGRYAGVFGTMWCVVKEEEGGEALWRGWRLGLWTNVGVLGLGLVGVGVAGREDSEF</sequence>
<evidence type="ECO:0000256" key="1">
    <source>
        <dbReference type="ARBA" id="ARBA00004141"/>
    </source>
</evidence>
<dbReference type="InterPro" id="IPR018108">
    <property type="entry name" value="MCP_transmembrane"/>
</dbReference>
<dbReference type="InParanoid" id="A0A3N4KF80"/>
<dbReference type="GO" id="GO:0031966">
    <property type="term" value="C:mitochondrial membrane"/>
    <property type="evidence" value="ECO:0007669"/>
    <property type="project" value="UniProtKB-SubCell"/>
</dbReference>
<dbReference type="FunCoup" id="A0A3N4KF80">
    <property type="interactions" value="24"/>
</dbReference>